<keyword evidence="2" id="KW-1185">Reference proteome</keyword>
<reference evidence="1 2" key="1">
    <citation type="submission" date="2016-03" db="EMBL/GenBank/DDBJ databases">
        <authorList>
            <person name="Ploux O."/>
        </authorList>
    </citation>
    <scope>NUCLEOTIDE SEQUENCE [LARGE SCALE GENOMIC DNA]</scope>
    <source>
        <strain evidence="1 2">LPB0076</strain>
    </source>
</reference>
<evidence type="ECO:0000313" key="2">
    <source>
        <dbReference type="Proteomes" id="UP000093510"/>
    </source>
</evidence>
<dbReference type="Proteomes" id="UP000093510">
    <property type="component" value="Unassembled WGS sequence"/>
</dbReference>
<dbReference type="AlphaFoldDB" id="A0A1B9E7W0"/>
<dbReference type="OrthoDB" id="463216at2"/>
<sequence length="90" mass="10681">MQEKDAKHLYQWAEQWELSDPETVKLKGTPVLVFGNYDFEAPKPWLKLVQDPKALHISEQELEKITQPFKETILKEQQKRVSFYAAKQQH</sequence>
<dbReference type="STRING" id="1763534.GCA_001831475_02723"/>
<comment type="caution">
    <text evidence="1">The sequence shown here is derived from an EMBL/GenBank/DDBJ whole genome shotgun (WGS) entry which is preliminary data.</text>
</comment>
<proteinExistence type="predicted"/>
<gene>
    <name evidence="1" type="ORF">LPBF_03480</name>
</gene>
<protein>
    <submittedName>
        <fullName evidence="1">Uncharacterized protein</fullName>
    </submittedName>
</protein>
<name>A0A1B9E7W0_9FLAO</name>
<accession>A0A1B9E7W0</accession>
<dbReference type="EMBL" id="LVEP01000013">
    <property type="protein sequence ID" value="OCB78023.1"/>
    <property type="molecule type" value="Genomic_DNA"/>
</dbReference>
<evidence type="ECO:0000313" key="1">
    <source>
        <dbReference type="EMBL" id="OCB78023.1"/>
    </source>
</evidence>
<organism evidence="1 2">
    <name type="scientific">Flavobacterium crassostreae</name>
    <dbReference type="NCBI Taxonomy" id="1763534"/>
    <lineage>
        <taxon>Bacteria</taxon>
        <taxon>Pseudomonadati</taxon>
        <taxon>Bacteroidota</taxon>
        <taxon>Flavobacteriia</taxon>
        <taxon>Flavobacteriales</taxon>
        <taxon>Flavobacteriaceae</taxon>
        <taxon>Flavobacterium</taxon>
    </lineage>
</organism>
<dbReference type="RefSeq" id="WP_066332521.1">
    <property type="nucleotide sequence ID" value="NZ_CP017688.1"/>
</dbReference>